<feature type="transmembrane region" description="Helical" evidence="6">
    <location>
        <begin position="257"/>
        <end position="277"/>
    </location>
</feature>
<evidence type="ECO:0000313" key="7">
    <source>
        <dbReference type="EMBL" id="NDL66373.1"/>
    </source>
</evidence>
<dbReference type="SUPFAM" id="SSF144083">
    <property type="entry name" value="Magnesium transport protein CorA, transmembrane region"/>
    <property type="match status" value="1"/>
</dbReference>
<dbReference type="Proteomes" id="UP000461585">
    <property type="component" value="Unassembled WGS sequence"/>
</dbReference>
<comment type="similarity">
    <text evidence="2">Belongs to the CorA metal ion transporter (MIT) (TC 1.A.35) family.</text>
</comment>
<evidence type="ECO:0000256" key="4">
    <source>
        <dbReference type="ARBA" id="ARBA00022989"/>
    </source>
</evidence>
<keyword evidence="4 6" id="KW-1133">Transmembrane helix</keyword>
<organism evidence="7 8">
    <name type="scientific">Anaerotalea alkaliphila</name>
    <dbReference type="NCBI Taxonomy" id="2662126"/>
    <lineage>
        <taxon>Bacteria</taxon>
        <taxon>Bacillati</taxon>
        <taxon>Bacillota</taxon>
        <taxon>Clostridia</taxon>
        <taxon>Eubacteriales</taxon>
        <taxon>Anaerotalea</taxon>
    </lineage>
</organism>
<dbReference type="RefSeq" id="WP_162369104.1">
    <property type="nucleotide sequence ID" value="NZ_JAAEEH010000002.1"/>
</dbReference>
<dbReference type="SUPFAM" id="SSF143865">
    <property type="entry name" value="CorA soluble domain-like"/>
    <property type="match status" value="1"/>
</dbReference>
<evidence type="ECO:0000256" key="2">
    <source>
        <dbReference type="ARBA" id="ARBA00009765"/>
    </source>
</evidence>
<comment type="caution">
    <text evidence="7">The sequence shown here is derived from an EMBL/GenBank/DDBJ whole genome shotgun (WGS) entry which is preliminary data.</text>
</comment>
<keyword evidence="3 6" id="KW-0812">Transmembrane</keyword>
<gene>
    <name evidence="7" type="ORF">GXN74_01250</name>
</gene>
<reference evidence="7 8" key="1">
    <citation type="submission" date="2020-01" db="EMBL/GenBank/DDBJ databases">
        <title>Anaeroalcalibacter tamaniensis gen. nov., sp. nov., moderately halophilic strictly anaerobic fermenter bacterium from mud volcano of Taman peninsula.</title>
        <authorList>
            <person name="Frolova A."/>
            <person name="Merkel A.Y."/>
            <person name="Slobodkin A.I."/>
        </authorList>
    </citation>
    <scope>NUCLEOTIDE SEQUENCE [LARGE SCALE GENOMIC DNA]</scope>
    <source>
        <strain evidence="7 8">F-3ap</strain>
    </source>
</reference>
<dbReference type="Gene3D" id="3.30.460.20">
    <property type="entry name" value="CorA soluble domain-like"/>
    <property type="match status" value="1"/>
</dbReference>
<evidence type="ECO:0000313" key="8">
    <source>
        <dbReference type="Proteomes" id="UP000461585"/>
    </source>
</evidence>
<dbReference type="InterPro" id="IPR045861">
    <property type="entry name" value="CorA_cytoplasmic_dom"/>
</dbReference>
<evidence type="ECO:0000256" key="3">
    <source>
        <dbReference type="ARBA" id="ARBA00022692"/>
    </source>
</evidence>
<dbReference type="Gene3D" id="1.20.58.340">
    <property type="entry name" value="Magnesium transport protein CorA, transmembrane region"/>
    <property type="match status" value="2"/>
</dbReference>
<dbReference type="EMBL" id="JAAEEH010000002">
    <property type="protein sequence ID" value="NDL66373.1"/>
    <property type="molecule type" value="Genomic_DNA"/>
</dbReference>
<dbReference type="AlphaFoldDB" id="A0A7X5HTI4"/>
<dbReference type="GO" id="GO:0046873">
    <property type="term" value="F:metal ion transmembrane transporter activity"/>
    <property type="evidence" value="ECO:0007669"/>
    <property type="project" value="InterPro"/>
</dbReference>
<dbReference type="InterPro" id="IPR045863">
    <property type="entry name" value="CorA_TM1_TM2"/>
</dbReference>
<proteinExistence type="inferred from homology"/>
<protein>
    <submittedName>
        <fullName evidence="7">Magnesium transporter CorA family protein</fullName>
    </submittedName>
</protein>
<keyword evidence="8" id="KW-1185">Reference proteome</keyword>
<comment type="subcellular location">
    <subcellularLocation>
        <location evidence="1">Membrane</location>
        <topology evidence="1">Multi-pass membrane protein</topology>
    </subcellularLocation>
</comment>
<evidence type="ECO:0000256" key="6">
    <source>
        <dbReference type="SAM" id="Phobius"/>
    </source>
</evidence>
<dbReference type="Pfam" id="PF01544">
    <property type="entry name" value="CorA"/>
    <property type="match status" value="1"/>
</dbReference>
<dbReference type="InterPro" id="IPR047199">
    <property type="entry name" value="CorA-like"/>
</dbReference>
<dbReference type="PANTHER" id="PTHR47891">
    <property type="entry name" value="TRANSPORTER-RELATED"/>
    <property type="match status" value="1"/>
</dbReference>
<keyword evidence="5 6" id="KW-0472">Membrane</keyword>
<name>A0A7X5HTI4_9FIRM</name>
<feature type="transmembrane region" description="Helical" evidence="6">
    <location>
        <begin position="289"/>
        <end position="309"/>
    </location>
</feature>
<sequence>MLQIFMTNDLPTGTEFLQIENIQKGAWINLVQPTPEEITFLKMALDVPEDFILAALDEEERSRIETDEDYTLIIIDIPVASSEEYAGLYITVPMSIIVSDHNIITICMKEHAILDDFINRRVKGFFTYKKTRFIFQILYKNAAFYLQYLRQIDRRSNQVEMELHRSLKNKELIQLLGLEKSLVYFSTSLKSNEVVLEKMMRFNPVKMYPEDQEILEDVIIENKQAIEMSGIYSNILSGTMDAFASVISNNLNIVMKILASITIVLSIPTIVASFFGMNVAVPLADEPHAFLWIFLISSVIAGVLGLVMLKKNLF</sequence>
<dbReference type="PANTHER" id="PTHR47891:SF2">
    <property type="entry name" value="MAGNESIUM AND COBALT TRANSPORTER"/>
    <property type="match status" value="1"/>
</dbReference>
<dbReference type="CDD" id="cd12827">
    <property type="entry name" value="EcCorA_ZntB-like_u2"/>
    <property type="match status" value="1"/>
</dbReference>
<evidence type="ECO:0000256" key="1">
    <source>
        <dbReference type="ARBA" id="ARBA00004141"/>
    </source>
</evidence>
<dbReference type="GO" id="GO:0016020">
    <property type="term" value="C:membrane"/>
    <property type="evidence" value="ECO:0007669"/>
    <property type="project" value="UniProtKB-SubCell"/>
</dbReference>
<evidence type="ECO:0000256" key="5">
    <source>
        <dbReference type="ARBA" id="ARBA00023136"/>
    </source>
</evidence>
<accession>A0A7X5HTI4</accession>
<dbReference type="InterPro" id="IPR002523">
    <property type="entry name" value="MgTranspt_CorA/ZnTranspt_ZntB"/>
</dbReference>